<gene>
    <name evidence="4" type="ORF">M6B38_352670</name>
    <name evidence="3" type="ORF">M6B38_402830</name>
</gene>
<evidence type="ECO:0000313" key="5">
    <source>
        <dbReference type="Proteomes" id="UP001140949"/>
    </source>
</evidence>
<dbReference type="AlphaFoldDB" id="A0AAX6GRK1"/>
<comment type="caution">
    <text evidence="4">The sequence shown here is derived from an EMBL/GenBank/DDBJ whole genome shotgun (WGS) entry which is preliminary data.</text>
</comment>
<sequence>MAGRKHAYRFIASPADFEDSHGGGEEFDESDVWGLSIEPEYRKPAPARSSNRKVRSEKGDRGRVSSAGAASLPVNVPDWAKILKEEYRGNNGSYGSRLADVDEDDDFVAGGVVIPPHELLWRNRAASLSVQEGIGRTLKGRDLRRVRNAIFEKTGFQD</sequence>
<dbReference type="PANTHER" id="PTHR46525:SF2">
    <property type="entry name" value="EMB|CAB72159.1"/>
    <property type="match status" value="1"/>
</dbReference>
<dbReference type="Proteomes" id="UP001140949">
    <property type="component" value="Unassembled WGS sequence"/>
</dbReference>
<dbReference type="Pfam" id="PF04520">
    <property type="entry name" value="Senescence_reg"/>
    <property type="match status" value="1"/>
</dbReference>
<evidence type="ECO:0000256" key="1">
    <source>
        <dbReference type="ARBA" id="ARBA00034773"/>
    </source>
</evidence>
<dbReference type="PANTHER" id="PTHR46525">
    <property type="entry name" value="EMB|CAB72159.1"/>
    <property type="match status" value="1"/>
</dbReference>
<reference evidence="4" key="2">
    <citation type="submission" date="2023-04" db="EMBL/GenBank/DDBJ databases">
        <authorList>
            <person name="Bruccoleri R.E."/>
            <person name="Oakeley E.J."/>
            <person name="Faust A.-M."/>
            <person name="Dessus-Babus S."/>
            <person name="Altorfer M."/>
            <person name="Burckhardt D."/>
            <person name="Oertli M."/>
            <person name="Naumann U."/>
            <person name="Petersen F."/>
            <person name="Wong J."/>
        </authorList>
    </citation>
    <scope>NUCLEOTIDE SEQUENCE</scope>
    <source>
        <strain evidence="4">GSM-AAB239-AS_SAM_17_03QT</strain>
        <tissue evidence="4">Leaf</tissue>
    </source>
</reference>
<protein>
    <recommendedName>
        <fullName evidence="6">Senescence regulator</fullName>
    </recommendedName>
</protein>
<feature type="region of interest" description="Disordered" evidence="2">
    <location>
        <begin position="38"/>
        <end position="69"/>
    </location>
</feature>
<evidence type="ECO:0000313" key="3">
    <source>
        <dbReference type="EMBL" id="KAJ6819371.1"/>
    </source>
</evidence>
<dbReference type="GO" id="GO:0010150">
    <property type="term" value="P:leaf senescence"/>
    <property type="evidence" value="ECO:0007669"/>
    <property type="project" value="UniProtKB-ARBA"/>
</dbReference>
<name>A0AAX6GRK1_IRIPA</name>
<comment type="similarity">
    <text evidence="1">Belongs to the senescence regulator S40 family.</text>
</comment>
<dbReference type="EMBL" id="JANAVB010026200">
    <property type="protein sequence ID" value="KAJ6819371.1"/>
    <property type="molecule type" value="Genomic_DNA"/>
</dbReference>
<reference evidence="4" key="1">
    <citation type="journal article" date="2023" name="GigaByte">
        <title>Genome assembly of the bearded iris, Iris pallida Lam.</title>
        <authorList>
            <person name="Bruccoleri R.E."/>
            <person name="Oakeley E.J."/>
            <person name="Faust A.M.E."/>
            <person name="Altorfer M."/>
            <person name="Dessus-Babus S."/>
            <person name="Burckhardt D."/>
            <person name="Oertli M."/>
            <person name="Naumann U."/>
            <person name="Petersen F."/>
            <person name="Wong J."/>
        </authorList>
    </citation>
    <scope>NUCLEOTIDE SEQUENCE</scope>
    <source>
        <strain evidence="4">GSM-AAB239-AS_SAM_17_03QT</strain>
    </source>
</reference>
<organism evidence="4 5">
    <name type="scientific">Iris pallida</name>
    <name type="common">Sweet iris</name>
    <dbReference type="NCBI Taxonomy" id="29817"/>
    <lineage>
        <taxon>Eukaryota</taxon>
        <taxon>Viridiplantae</taxon>
        <taxon>Streptophyta</taxon>
        <taxon>Embryophyta</taxon>
        <taxon>Tracheophyta</taxon>
        <taxon>Spermatophyta</taxon>
        <taxon>Magnoliopsida</taxon>
        <taxon>Liliopsida</taxon>
        <taxon>Asparagales</taxon>
        <taxon>Iridaceae</taxon>
        <taxon>Iridoideae</taxon>
        <taxon>Irideae</taxon>
        <taxon>Iris</taxon>
    </lineage>
</organism>
<dbReference type="InterPro" id="IPR007608">
    <property type="entry name" value="Senescence_reg_S40"/>
</dbReference>
<evidence type="ECO:0008006" key="6">
    <source>
        <dbReference type="Google" id="ProtNLM"/>
    </source>
</evidence>
<feature type="compositionally biased region" description="Basic and acidic residues" evidence="2">
    <location>
        <begin position="54"/>
        <end position="63"/>
    </location>
</feature>
<accession>A0AAX6GRK1</accession>
<dbReference type="EMBL" id="JANAVB010017196">
    <property type="protein sequence ID" value="KAJ6830891.1"/>
    <property type="molecule type" value="Genomic_DNA"/>
</dbReference>
<keyword evidence="5" id="KW-1185">Reference proteome</keyword>
<evidence type="ECO:0000256" key="2">
    <source>
        <dbReference type="SAM" id="MobiDB-lite"/>
    </source>
</evidence>
<proteinExistence type="inferred from homology"/>
<evidence type="ECO:0000313" key="4">
    <source>
        <dbReference type="EMBL" id="KAJ6830891.1"/>
    </source>
</evidence>